<evidence type="ECO:0000256" key="1">
    <source>
        <dbReference type="SAM" id="Phobius"/>
    </source>
</evidence>
<dbReference type="AlphaFoldDB" id="A0A6A5W138"/>
<dbReference type="EMBL" id="ML977649">
    <property type="protein sequence ID" value="KAF1994907.1"/>
    <property type="molecule type" value="Genomic_DNA"/>
</dbReference>
<keyword evidence="1" id="KW-0812">Transmembrane</keyword>
<keyword evidence="1" id="KW-0472">Membrane</keyword>
<evidence type="ECO:0000313" key="3">
    <source>
        <dbReference type="Proteomes" id="UP000799779"/>
    </source>
</evidence>
<keyword evidence="3" id="KW-1185">Reference proteome</keyword>
<proteinExistence type="predicted"/>
<gene>
    <name evidence="2" type="ORF">P154DRAFT_526709</name>
</gene>
<accession>A0A6A5W138</accession>
<organism evidence="2 3">
    <name type="scientific">Amniculicola lignicola CBS 123094</name>
    <dbReference type="NCBI Taxonomy" id="1392246"/>
    <lineage>
        <taxon>Eukaryota</taxon>
        <taxon>Fungi</taxon>
        <taxon>Dikarya</taxon>
        <taxon>Ascomycota</taxon>
        <taxon>Pezizomycotina</taxon>
        <taxon>Dothideomycetes</taxon>
        <taxon>Pleosporomycetidae</taxon>
        <taxon>Pleosporales</taxon>
        <taxon>Amniculicolaceae</taxon>
        <taxon>Amniculicola</taxon>
    </lineage>
</organism>
<evidence type="ECO:0000313" key="2">
    <source>
        <dbReference type="EMBL" id="KAF1994907.1"/>
    </source>
</evidence>
<dbReference type="Proteomes" id="UP000799779">
    <property type="component" value="Unassembled WGS sequence"/>
</dbReference>
<sequence>MQDIEPLLSTLVSRLNSTPLNDSNPSSLSPPSYCMGFSFSMQLSTGRQKKPVQPTPFSSLLFVYVYVSFLSLALSFPPLLFPGSVASSLRLASSFPRYR</sequence>
<reference evidence="2" key="1">
    <citation type="journal article" date="2020" name="Stud. Mycol.">
        <title>101 Dothideomycetes genomes: a test case for predicting lifestyles and emergence of pathogens.</title>
        <authorList>
            <person name="Haridas S."/>
            <person name="Albert R."/>
            <person name="Binder M."/>
            <person name="Bloem J."/>
            <person name="Labutti K."/>
            <person name="Salamov A."/>
            <person name="Andreopoulos B."/>
            <person name="Baker S."/>
            <person name="Barry K."/>
            <person name="Bills G."/>
            <person name="Bluhm B."/>
            <person name="Cannon C."/>
            <person name="Castanera R."/>
            <person name="Culley D."/>
            <person name="Daum C."/>
            <person name="Ezra D."/>
            <person name="Gonzalez J."/>
            <person name="Henrissat B."/>
            <person name="Kuo A."/>
            <person name="Liang C."/>
            <person name="Lipzen A."/>
            <person name="Lutzoni F."/>
            <person name="Magnuson J."/>
            <person name="Mondo S."/>
            <person name="Nolan M."/>
            <person name="Ohm R."/>
            <person name="Pangilinan J."/>
            <person name="Park H.-J."/>
            <person name="Ramirez L."/>
            <person name="Alfaro M."/>
            <person name="Sun H."/>
            <person name="Tritt A."/>
            <person name="Yoshinaga Y."/>
            <person name="Zwiers L.-H."/>
            <person name="Turgeon B."/>
            <person name="Goodwin S."/>
            <person name="Spatafora J."/>
            <person name="Crous P."/>
            <person name="Grigoriev I."/>
        </authorList>
    </citation>
    <scope>NUCLEOTIDE SEQUENCE</scope>
    <source>
        <strain evidence="2">CBS 123094</strain>
    </source>
</reference>
<keyword evidence="1" id="KW-1133">Transmembrane helix</keyword>
<feature type="transmembrane region" description="Helical" evidence="1">
    <location>
        <begin position="61"/>
        <end position="81"/>
    </location>
</feature>
<protein>
    <submittedName>
        <fullName evidence="2">Uncharacterized protein</fullName>
    </submittedName>
</protein>
<name>A0A6A5W138_9PLEO</name>